<accession>A0ACA9LJJ2</accession>
<protein>
    <submittedName>
        <fullName evidence="1">4627_t:CDS:1</fullName>
    </submittedName>
</protein>
<proteinExistence type="predicted"/>
<evidence type="ECO:0000313" key="1">
    <source>
        <dbReference type="EMBL" id="CAG8526454.1"/>
    </source>
</evidence>
<gene>
    <name evidence="1" type="ORF">SPELUC_LOCUS4169</name>
</gene>
<reference evidence="1" key="1">
    <citation type="submission" date="2021-06" db="EMBL/GenBank/DDBJ databases">
        <authorList>
            <person name="Kallberg Y."/>
            <person name="Tangrot J."/>
            <person name="Rosling A."/>
        </authorList>
    </citation>
    <scope>NUCLEOTIDE SEQUENCE</scope>
    <source>
        <strain evidence="1">28 12/20/2015</strain>
    </source>
</reference>
<name>A0ACA9LJJ2_9GLOM</name>
<evidence type="ECO:0000313" key="2">
    <source>
        <dbReference type="Proteomes" id="UP000789366"/>
    </source>
</evidence>
<keyword evidence="2" id="KW-1185">Reference proteome</keyword>
<organism evidence="1 2">
    <name type="scientific">Cetraspora pellucida</name>
    <dbReference type="NCBI Taxonomy" id="1433469"/>
    <lineage>
        <taxon>Eukaryota</taxon>
        <taxon>Fungi</taxon>
        <taxon>Fungi incertae sedis</taxon>
        <taxon>Mucoromycota</taxon>
        <taxon>Glomeromycotina</taxon>
        <taxon>Glomeromycetes</taxon>
        <taxon>Diversisporales</taxon>
        <taxon>Gigasporaceae</taxon>
        <taxon>Cetraspora</taxon>
    </lineage>
</organism>
<dbReference type="Proteomes" id="UP000789366">
    <property type="component" value="Unassembled WGS sequence"/>
</dbReference>
<sequence length="86" mass="9889">MDESDIQDIELEALITYDSAEDFSDIDEFNDNEEETLELFVGERTDTTTREVIKCVYLCHHAGKPSEKMQPNETSCQVGCPWRVNI</sequence>
<comment type="caution">
    <text evidence="1">The sequence shown here is derived from an EMBL/GenBank/DDBJ whole genome shotgun (WGS) entry which is preliminary data.</text>
</comment>
<dbReference type="EMBL" id="CAJVPW010003585">
    <property type="protein sequence ID" value="CAG8526454.1"/>
    <property type="molecule type" value="Genomic_DNA"/>
</dbReference>
<feature type="non-terminal residue" evidence="1">
    <location>
        <position position="1"/>
    </location>
</feature>